<dbReference type="InParanoid" id="E4XTV3"/>
<proteinExistence type="predicted"/>
<organism evidence="1 2">
    <name type="scientific">Oikopleura dioica</name>
    <name type="common">Tunicate</name>
    <dbReference type="NCBI Taxonomy" id="34765"/>
    <lineage>
        <taxon>Eukaryota</taxon>
        <taxon>Metazoa</taxon>
        <taxon>Chordata</taxon>
        <taxon>Tunicata</taxon>
        <taxon>Appendicularia</taxon>
        <taxon>Copelata</taxon>
        <taxon>Oikopleuridae</taxon>
        <taxon>Oikopleura</taxon>
    </lineage>
</organism>
<sequence length="67" mass="7582">MGAISSKADTYQAIESSEDPIKKFCFEKCKNKTVNAFVAEYPGNHRIYNCLCKDLETEARKWAIAFG</sequence>
<protein>
    <submittedName>
        <fullName evidence="1">Uncharacterized protein</fullName>
    </submittedName>
</protein>
<dbReference type="AlphaFoldDB" id="E4XTV3"/>
<accession>E4XTV3</accession>
<evidence type="ECO:0000313" key="1">
    <source>
        <dbReference type="EMBL" id="CBY13165.1"/>
    </source>
</evidence>
<reference evidence="1 2" key="1">
    <citation type="journal article" date="2010" name="Science">
        <title>Plasticity of animal genome architecture unmasked by rapid evolution of a pelagic tunicate.</title>
        <authorList>
            <person name="Denoeud F."/>
            <person name="Henriet S."/>
            <person name="Mungpakdee S."/>
            <person name="Aury J.M."/>
            <person name="Da Silva C."/>
            <person name="Brinkmann H."/>
            <person name="Mikhaleva J."/>
            <person name="Olsen L.C."/>
            <person name="Jubin C."/>
            <person name="Canestro C."/>
            <person name="Bouquet J.M."/>
            <person name="Danks G."/>
            <person name="Poulain J."/>
            <person name="Campsteijn C."/>
            <person name="Adamski M."/>
            <person name="Cross I."/>
            <person name="Yadetie F."/>
            <person name="Muffato M."/>
            <person name="Louis A."/>
            <person name="Butcher S."/>
            <person name="Tsagkogeorga G."/>
            <person name="Konrad A."/>
            <person name="Singh S."/>
            <person name="Jensen M.F."/>
            <person name="Cong E.H."/>
            <person name="Eikeseth-Otteraa H."/>
            <person name="Noel B."/>
            <person name="Anthouard V."/>
            <person name="Porcel B.M."/>
            <person name="Kachouri-Lafond R."/>
            <person name="Nishino A."/>
            <person name="Ugolini M."/>
            <person name="Chourrout P."/>
            <person name="Nishida H."/>
            <person name="Aasland R."/>
            <person name="Huzurbazar S."/>
            <person name="Westhof E."/>
            <person name="Delsuc F."/>
            <person name="Lehrach H."/>
            <person name="Reinhardt R."/>
            <person name="Weissenbach J."/>
            <person name="Roy S.W."/>
            <person name="Artiguenave F."/>
            <person name="Postlethwait J.H."/>
            <person name="Manak J.R."/>
            <person name="Thompson E.M."/>
            <person name="Jaillon O."/>
            <person name="Du Pasquier L."/>
            <person name="Boudinot P."/>
            <person name="Liberles D.A."/>
            <person name="Volff J.N."/>
            <person name="Philippe H."/>
            <person name="Lenhard B."/>
            <person name="Roest Crollius H."/>
            <person name="Wincker P."/>
            <person name="Chourrout D."/>
        </authorList>
    </citation>
    <scope>NUCLEOTIDE SEQUENCE [LARGE SCALE GENOMIC DNA]</scope>
</reference>
<dbReference type="Proteomes" id="UP000001307">
    <property type="component" value="Unassembled WGS sequence"/>
</dbReference>
<gene>
    <name evidence="1" type="ORF">GSOID_T00003914001</name>
</gene>
<dbReference type="EMBL" id="FN653164">
    <property type="protein sequence ID" value="CBY13165.1"/>
    <property type="molecule type" value="Genomic_DNA"/>
</dbReference>
<keyword evidence="2" id="KW-1185">Reference proteome</keyword>
<name>E4XTV3_OIKDI</name>
<evidence type="ECO:0000313" key="2">
    <source>
        <dbReference type="Proteomes" id="UP000001307"/>
    </source>
</evidence>